<dbReference type="STRING" id="47427.A0A2H3E0I1"/>
<dbReference type="OMA" id="CRRHYAG"/>
<evidence type="ECO:0000313" key="2">
    <source>
        <dbReference type="EMBL" id="PBL00970.1"/>
    </source>
</evidence>
<feature type="compositionally biased region" description="Polar residues" evidence="1">
    <location>
        <begin position="1"/>
        <end position="11"/>
    </location>
</feature>
<feature type="region of interest" description="Disordered" evidence="1">
    <location>
        <begin position="345"/>
        <end position="369"/>
    </location>
</feature>
<dbReference type="InParanoid" id="A0A2H3E0I1"/>
<feature type="compositionally biased region" description="Low complexity" evidence="1">
    <location>
        <begin position="16"/>
        <end position="32"/>
    </location>
</feature>
<feature type="compositionally biased region" description="Pro residues" evidence="1">
    <location>
        <begin position="305"/>
        <end position="315"/>
    </location>
</feature>
<evidence type="ECO:0000313" key="3">
    <source>
        <dbReference type="Proteomes" id="UP000217790"/>
    </source>
</evidence>
<gene>
    <name evidence="2" type="ORF">ARMGADRAFT_1160232</name>
</gene>
<feature type="region of interest" description="Disordered" evidence="1">
    <location>
        <begin position="56"/>
        <end position="75"/>
    </location>
</feature>
<protein>
    <submittedName>
        <fullName evidence="2">Uncharacterized protein</fullName>
    </submittedName>
</protein>
<dbReference type="OrthoDB" id="2333993at2759"/>
<proteinExistence type="predicted"/>
<evidence type="ECO:0000256" key="1">
    <source>
        <dbReference type="SAM" id="MobiDB-lite"/>
    </source>
</evidence>
<feature type="region of interest" description="Disordered" evidence="1">
    <location>
        <begin position="223"/>
        <end position="322"/>
    </location>
</feature>
<name>A0A2H3E0I1_ARMGA</name>
<organism evidence="2 3">
    <name type="scientific">Armillaria gallica</name>
    <name type="common">Bulbous honey fungus</name>
    <name type="synonym">Armillaria bulbosa</name>
    <dbReference type="NCBI Taxonomy" id="47427"/>
    <lineage>
        <taxon>Eukaryota</taxon>
        <taxon>Fungi</taxon>
        <taxon>Dikarya</taxon>
        <taxon>Basidiomycota</taxon>
        <taxon>Agaricomycotina</taxon>
        <taxon>Agaricomycetes</taxon>
        <taxon>Agaricomycetidae</taxon>
        <taxon>Agaricales</taxon>
        <taxon>Marasmiineae</taxon>
        <taxon>Physalacriaceae</taxon>
        <taxon>Armillaria</taxon>
    </lineage>
</organism>
<feature type="compositionally biased region" description="Low complexity" evidence="1">
    <location>
        <begin position="287"/>
        <end position="304"/>
    </location>
</feature>
<feature type="region of interest" description="Disordered" evidence="1">
    <location>
        <begin position="1"/>
        <end position="35"/>
    </location>
</feature>
<feature type="compositionally biased region" description="Basic and acidic residues" evidence="1">
    <location>
        <begin position="224"/>
        <end position="252"/>
    </location>
</feature>
<sequence>MDSVATTQTTAVEARPSFAPSLSFSGSSSTASVPRPLKRHLTSDLDFLAPAAATFKPHPYSPANLTNSNLTGSRNRYLNSTRQQNRASASSPPLTLDVSEKDPDTVFIHPPFDSFPGADTFPEGLTYTLMADHPDWFLDPRDYLPLEGPCLNPDAIPYPPYLEPPRGWCPAKKRDLKDKGPDGWAEGEEPRLRCTFCRRHYAGVNAKSMWRRHVFEKHKVAMSNRREGCERPRGRGSAKENRQPGTLKEKTLDSVIGIQVAPQTSTRNSTHKSKFHSLLPVPRSQKDASALSSSADNAAASRPSRSPPSTPPPLPSSDALETNCLSPCPAPFPSSPYDPSLTPSFRHCSPSPPSEHPWRYPSPSHPLHSRQCEISLSDLRSPIAKKGIHGASPKTGTPEGSLRKFSPLVSQILDSEIVSGPLPLPSPKGLNSPLPSSMTSWRRPFPHSPFTLSAQLTQHHNLTAPTEDWFPKFEDSLVSAFEPPAKTPVEFTGESPILRSRTLPHVGLGIGLLEPFTFLGDPSHGEDDDEAEVEEALTTANQSPAEKSSRDLSPPPFKRRKLVDVFG</sequence>
<dbReference type="Proteomes" id="UP000217790">
    <property type="component" value="Unassembled WGS sequence"/>
</dbReference>
<keyword evidence="3" id="KW-1185">Reference proteome</keyword>
<feature type="region of interest" description="Disordered" evidence="1">
    <location>
        <begin position="519"/>
        <end position="567"/>
    </location>
</feature>
<dbReference type="AlphaFoldDB" id="A0A2H3E0I1"/>
<feature type="compositionally biased region" description="Polar residues" evidence="1">
    <location>
        <begin position="63"/>
        <end position="75"/>
    </location>
</feature>
<dbReference type="EMBL" id="KZ293646">
    <property type="protein sequence ID" value="PBL00970.1"/>
    <property type="molecule type" value="Genomic_DNA"/>
</dbReference>
<reference evidence="3" key="1">
    <citation type="journal article" date="2017" name="Nat. Ecol. Evol.">
        <title>Genome expansion and lineage-specific genetic innovations in the forest pathogenic fungi Armillaria.</title>
        <authorList>
            <person name="Sipos G."/>
            <person name="Prasanna A.N."/>
            <person name="Walter M.C."/>
            <person name="O'Connor E."/>
            <person name="Balint B."/>
            <person name="Krizsan K."/>
            <person name="Kiss B."/>
            <person name="Hess J."/>
            <person name="Varga T."/>
            <person name="Slot J."/>
            <person name="Riley R."/>
            <person name="Boka B."/>
            <person name="Rigling D."/>
            <person name="Barry K."/>
            <person name="Lee J."/>
            <person name="Mihaltcheva S."/>
            <person name="LaButti K."/>
            <person name="Lipzen A."/>
            <person name="Waldron R."/>
            <person name="Moloney N.M."/>
            <person name="Sperisen C."/>
            <person name="Kredics L."/>
            <person name="Vagvoelgyi C."/>
            <person name="Patrignani A."/>
            <person name="Fitzpatrick D."/>
            <person name="Nagy I."/>
            <person name="Doyle S."/>
            <person name="Anderson J.B."/>
            <person name="Grigoriev I.V."/>
            <person name="Gueldener U."/>
            <person name="Muensterkoetter M."/>
            <person name="Nagy L.G."/>
        </authorList>
    </citation>
    <scope>NUCLEOTIDE SEQUENCE [LARGE SCALE GENOMIC DNA]</scope>
    <source>
        <strain evidence="3">Ar21-2</strain>
    </source>
</reference>
<accession>A0A2H3E0I1</accession>
<feature type="compositionally biased region" description="Acidic residues" evidence="1">
    <location>
        <begin position="526"/>
        <end position="535"/>
    </location>
</feature>